<evidence type="ECO:0000313" key="3">
    <source>
        <dbReference type="Proteomes" id="UP001139308"/>
    </source>
</evidence>
<dbReference type="RefSeq" id="WP_238467594.1">
    <property type="nucleotide sequence ID" value="NZ_JAKLJA010000040.1"/>
</dbReference>
<organism evidence="2 3">
    <name type="scientific">Paraburkholderia tagetis</name>
    <dbReference type="NCBI Taxonomy" id="2913261"/>
    <lineage>
        <taxon>Bacteria</taxon>
        <taxon>Pseudomonadati</taxon>
        <taxon>Pseudomonadota</taxon>
        <taxon>Betaproteobacteria</taxon>
        <taxon>Burkholderiales</taxon>
        <taxon>Burkholderiaceae</taxon>
        <taxon>Paraburkholderia</taxon>
    </lineage>
</organism>
<sequence>MSPWSLRRNTSDGRRSCTPLEARNGPALAKILRGHLLAKRDAVLAERMLIVAGMGREE</sequence>
<name>A0A9X1ULQ0_9BURK</name>
<dbReference type="EMBL" id="JAKLJA010000040">
    <property type="protein sequence ID" value="MCG5077701.1"/>
    <property type="molecule type" value="Genomic_DNA"/>
</dbReference>
<protein>
    <submittedName>
        <fullName evidence="2">Uncharacterized protein</fullName>
    </submittedName>
</protein>
<feature type="region of interest" description="Disordered" evidence="1">
    <location>
        <begin position="1"/>
        <end position="20"/>
    </location>
</feature>
<evidence type="ECO:0000256" key="1">
    <source>
        <dbReference type="SAM" id="MobiDB-lite"/>
    </source>
</evidence>
<dbReference type="AlphaFoldDB" id="A0A9X1ULQ0"/>
<comment type="caution">
    <text evidence="2">The sequence shown here is derived from an EMBL/GenBank/DDBJ whole genome shotgun (WGS) entry which is preliminary data.</text>
</comment>
<accession>A0A9X1ULQ0</accession>
<proteinExistence type="predicted"/>
<evidence type="ECO:0000313" key="2">
    <source>
        <dbReference type="EMBL" id="MCG5077701.1"/>
    </source>
</evidence>
<dbReference type="Proteomes" id="UP001139308">
    <property type="component" value="Unassembled WGS sequence"/>
</dbReference>
<keyword evidence="3" id="KW-1185">Reference proteome</keyword>
<reference evidence="2" key="1">
    <citation type="submission" date="2022-01" db="EMBL/GenBank/DDBJ databases">
        <title>Genome sequence and assembly of Parabukholderia sp. RG36.</title>
        <authorList>
            <person name="Chhetri G."/>
        </authorList>
    </citation>
    <scope>NUCLEOTIDE SEQUENCE</scope>
    <source>
        <strain evidence="2">RG36</strain>
    </source>
</reference>
<gene>
    <name evidence="2" type="ORF">L5014_30895</name>
</gene>